<comment type="caution">
    <text evidence="1">The sequence shown here is derived from an EMBL/GenBank/DDBJ whole genome shotgun (WGS) entry which is preliminary data.</text>
</comment>
<gene>
    <name evidence="1" type="ORF">Gogos_020652</name>
</gene>
<evidence type="ECO:0000313" key="2">
    <source>
        <dbReference type="Proteomes" id="UP000593579"/>
    </source>
</evidence>
<dbReference type="AlphaFoldDB" id="A0A7J9CYJ0"/>
<organism evidence="1 2">
    <name type="scientific">Gossypium gossypioides</name>
    <name type="common">Mexican cotton</name>
    <name type="synonym">Selera gossypioides</name>
    <dbReference type="NCBI Taxonomy" id="34282"/>
    <lineage>
        <taxon>Eukaryota</taxon>
        <taxon>Viridiplantae</taxon>
        <taxon>Streptophyta</taxon>
        <taxon>Embryophyta</taxon>
        <taxon>Tracheophyta</taxon>
        <taxon>Spermatophyta</taxon>
        <taxon>Magnoliopsida</taxon>
        <taxon>eudicotyledons</taxon>
        <taxon>Gunneridae</taxon>
        <taxon>Pentapetalae</taxon>
        <taxon>rosids</taxon>
        <taxon>malvids</taxon>
        <taxon>Malvales</taxon>
        <taxon>Malvaceae</taxon>
        <taxon>Malvoideae</taxon>
        <taxon>Gossypium</taxon>
    </lineage>
</organism>
<dbReference type="Proteomes" id="UP000593579">
    <property type="component" value="Unassembled WGS sequence"/>
</dbReference>
<proteinExistence type="predicted"/>
<sequence>MASKGMKHLEDFFWVKEAPLKVLELVNLDHHFH</sequence>
<accession>A0A7J9CYJ0</accession>
<evidence type="ECO:0000313" key="1">
    <source>
        <dbReference type="EMBL" id="MBA0753335.1"/>
    </source>
</evidence>
<name>A0A7J9CYJ0_GOSGO</name>
<keyword evidence="2" id="KW-1185">Reference proteome</keyword>
<protein>
    <submittedName>
        <fullName evidence="1">Uncharacterized protein</fullName>
    </submittedName>
</protein>
<dbReference type="EMBL" id="JABEZY010251333">
    <property type="protein sequence ID" value="MBA0753335.1"/>
    <property type="molecule type" value="Genomic_DNA"/>
</dbReference>
<reference evidence="1 2" key="1">
    <citation type="journal article" date="2019" name="Genome Biol. Evol.">
        <title>Insights into the evolution of the New World diploid cottons (Gossypium, subgenus Houzingenia) based on genome sequencing.</title>
        <authorList>
            <person name="Grover C.E."/>
            <person name="Arick M.A. 2nd"/>
            <person name="Thrash A."/>
            <person name="Conover J.L."/>
            <person name="Sanders W.S."/>
            <person name="Peterson D.G."/>
            <person name="Frelichowski J.E."/>
            <person name="Scheffler J.A."/>
            <person name="Scheffler B.E."/>
            <person name="Wendel J.F."/>
        </authorList>
    </citation>
    <scope>NUCLEOTIDE SEQUENCE [LARGE SCALE GENOMIC DNA]</scope>
    <source>
        <strain evidence="1">5</strain>
        <tissue evidence="1">Leaf</tissue>
    </source>
</reference>